<dbReference type="GO" id="GO:0005975">
    <property type="term" value="P:carbohydrate metabolic process"/>
    <property type="evidence" value="ECO:0007669"/>
    <property type="project" value="InterPro"/>
</dbReference>
<dbReference type="InterPro" id="IPR054363">
    <property type="entry name" value="GH95_cat"/>
</dbReference>
<evidence type="ECO:0000313" key="5">
    <source>
        <dbReference type="EMBL" id="ORY14534.1"/>
    </source>
</evidence>
<proteinExistence type="predicted"/>
<dbReference type="FunFam" id="1.50.10.10:FF:000028">
    <property type="entry name" value="Alpha-L-fucosidase 2"/>
    <property type="match status" value="1"/>
</dbReference>
<dbReference type="SUPFAM" id="SSF48208">
    <property type="entry name" value="Six-hairpin glycosidases"/>
    <property type="match status" value="1"/>
</dbReference>
<organism evidence="5 6">
    <name type="scientific">Clohesyomyces aquaticus</name>
    <dbReference type="NCBI Taxonomy" id="1231657"/>
    <lineage>
        <taxon>Eukaryota</taxon>
        <taxon>Fungi</taxon>
        <taxon>Dikarya</taxon>
        <taxon>Ascomycota</taxon>
        <taxon>Pezizomycotina</taxon>
        <taxon>Dothideomycetes</taxon>
        <taxon>Pleosporomycetidae</taxon>
        <taxon>Pleosporales</taxon>
        <taxon>Lindgomycetaceae</taxon>
        <taxon>Clohesyomyces</taxon>
    </lineage>
</organism>
<dbReference type="Gene3D" id="1.50.10.10">
    <property type="match status" value="1"/>
</dbReference>
<reference evidence="5 6" key="1">
    <citation type="submission" date="2016-07" db="EMBL/GenBank/DDBJ databases">
        <title>Pervasive Adenine N6-methylation of Active Genes in Fungi.</title>
        <authorList>
            <consortium name="DOE Joint Genome Institute"/>
            <person name="Mondo S.J."/>
            <person name="Dannebaum R.O."/>
            <person name="Kuo R.C."/>
            <person name="Labutti K."/>
            <person name="Haridas S."/>
            <person name="Kuo A."/>
            <person name="Salamov A."/>
            <person name="Ahrendt S.R."/>
            <person name="Lipzen A."/>
            <person name="Sullivan W."/>
            <person name="Andreopoulos W.B."/>
            <person name="Clum A."/>
            <person name="Lindquist E."/>
            <person name="Daum C."/>
            <person name="Ramamoorthy G.K."/>
            <person name="Gryganskyi A."/>
            <person name="Culley D."/>
            <person name="Magnuson J.K."/>
            <person name="James T.Y."/>
            <person name="O'Malley M.A."/>
            <person name="Stajich J.E."/>
            <person name="Spatafora J.W."/>
            <person name="Visel A."/>
            <person name="Grigoriev I.V."/>
        </authorList>
    </citation>
    <scope>NUCLEOTIDE SEQUENCE [LARGE SCALE GENOMIC DNA]</scope>
    <source>
        <strain evidence="5 6">CBS 115471</strain>
    </source>
</reference>
<comment type="caution">
    <text evidence="5">The sequence shown here is derived from an EMBL/GenBank/DDBJ whole genome shotgun (WGS) entry which is preliminary data.</text>
</comment>
<dbReference type="EMBL" id="MCFA01000032">
    <property type="protein sequence ID" value="ORY14534.1"/>
    <property type="molecule type" value="Genomic_DNA"/>
</dbReference>
<dbReference type="STRING" id="1231657.A0A1Y1ZWD7"/>
<dbReference type="Pfam" id="PF21307">
    <property type="entry name" value="Glyco_hydro_95_C"/>
    <property type="match status" value="1"/>
</dbReference>
<keyword evidence="5" id="KW-0326">Glycosidase</keyword>
<dbReference type="InterPro" id="IPR016518">
    <property type="entry name" value="Alpha-L-fucosidase"/>
</dbReference>
<keyword evidence="5" id="KW-0378">Hydrolase</keyword>
<feature type="domain" description="Glycosyl hydrolase family 95 N-terminal" evidence="2">
    <location>
        <begin position="26"/>
        <end position="259"/>
    </location>
</feature>
<dbReference type="GO" id="GO:0004560">
    <property type="term" value="F:alpha-L-fucosidase activity"/>
    <property type="evidence" value="ECO:0007669"/>
    <property type="project" value="InterPro"/>
</dbReference>
<dbReference type="Pfam" id="PF14498">
    <property type="entry name" value="Glyco_hyd_65N_2"/>
    <property type="match status" value="1"/>
</dbReference>
<dbReference type="PANTHER" id="PTHR31084:SF0">
    <property type="entry name" value="ALPHA-L-FUCOSIDASE 2"/>
    <property type="match status" value="1"/>
</dbReference>
<feature type="signal peptide" evidence="1">
    <location>
        <begin position="1"/>
        <end position="17"/>
    </location>
</feature>
<keyword evidence="6" id="KW-1185">Reference proteome</keyword>
<feature type="domain" description="Glycosyl hydrolase family 95 catalytic" evidence="4">
    <location>
        <begin position="284"/>
        <end position="698"/>
    </location>
</feature>
<keyword evidence="1" id="KW-0732">Signal</keyword>
<dbReference type="OrthoDB" id="2848340at2759"/>
<dbReference type="InterPro" id="IPR027414">
    <property type="entry name" value="GH95_N_dom"/>
</dbReference>
<protein>
    <submittedName>
        <fullName evidence="5">Six-hairpin glycosidase-like protein</fullName>
    </submittedName>
</protein>
<evidence type="ECO:0000259" key="4">
    <source>
        <dbReference type="Pfam" id="PF22124"/>
    </source>
</evidence>
<dbReference type="AlphaFoldDB" id="A0A1Y1ZWD7"/>
<evidence type="ECO:0000259" key="3">
    <source>
        <dbReference type="Pfam" id="PF21307"/>
    </source>
</evidence>
<dbReference type="Pfam" id="PF22124">
    <property type="entry name" value="Glyco_hydro_95_cat"/>
    <property type="match status" value="1"/>
</dbReference>
<dbReference type="InterPro" id="IPR049053">
    <property type="entry name" value="AFCA-like_C"/>
</dbReference>
<dbReference type="PIRSF" id="PIRSF007663">
    <property type="entry name" value="UCP007663"/>
    <property type="match status" value="1"/>
</dbReference>
<name>A0A1Y1ZWD7_9PLEO</name>
<feature type="domain" description="Alpha fucosidase A-like C-terminal" evidence="3">
    <location>
        <begin position="700"/>
        <end position="775"/>
    </location>
</feature>
<accession>A0A1Y1ZWD7</accession>
<feature type="chain" id="PRO_5013028157" evidence="1">
    <location>
        <begin position="18"/>
        <end position="787"/>
    </location>
</feature>
<evidence type="ECO:0000256" key="1">
    <source>
        <dbReference type="SAM" id="SignalP"/>
    </source>
</evidence>
<dbReference type="InterPro" id="IPR012341">
    <property type="entry name" value="6hp_glycosidase-like_sf"/>
</dbReference>
<sequence length="787" mass="84634">MRLTLLLAYLFLQSVHGDWDASRFAWYSKPGDGFASGLPIGNGRLGALVYGGAVEKVTLNENSVWSGPFMDRVNKNSLGALSGIRTKFQNGDISGANSQIGGSMYGSPQSPRAYNPTVDMSLDFGHDSSKWSNYSRTLDTLMGTATVSYTLGGVTYTRQYVPSKPAGVVGIRLSASQAGSLNVKIGLSRSKQVTGQSANAGSASVTLKGNSGGGGDAITFTSELRVVAKDRTVAASGNSIQVSKASTIDIFFDAETSYRYSSSSAWEAELKKKLDSAVAMGFPSFKSDATADYSSLMGRVSLDLGSSGSTGSQTTDARLSAFKRSPNADPQLATLMFNFGRHSLVASSRDTGAKSLPANLQGIWNDNFSPPWQSKYTININTEMNYWPALSTNLAETHKPLFDLIEVVRQRGAAVAKTMYGCPGFVAHHNTDLWGDSVPVDGGTSYSVWPMGGAWLTFHLMEQYRYTQDKQFLQEKVWPVLQANADFYYCYMFNFNGNMVTGPSLSPENTFKVPSGMSTSGRTEGADIAPAMDGEILFALFTNIIDACKILGITDSNLTKAQDYLSKLRLPQIGSNGRILEWRGDYPEAEPGHRHMSPLWGLYPGSQMTPLVNQKLATASKALVDHRMQSGSGSTGWSRTWVMNIYARLLDGDNVWSNAQAFIQKFPSTNLWNTDNGPGTSMQIDGNFGYTAAIAEMLLQSHGPVHILPALPKAVAKGSVTGLAARGNFVVDISWEGGALKQAVVMSNSGVNLDLRVQNSVSILVDGKAYSGPISTTAGTKYVITRG</sequence>
<dbReference type="InterPro" id="IPR008928">
    <property type="entry name" value="6-hairpin_glycosidase_sf"/>
</dbReference>
<evidence type="ECO:0000313" key="6">
    <source>
        <dbReference type="Proteomes" id="UP000193144"/>
    </source>
</evidence>
<evidence type="ECO:0000259" key="2">
    <source>
        <dbReference type="Pfam" id="PF14498"/>
    </source>
</evidence>
<dbReference type="Proteomes" id="UP000193144">
    <property type="component" value="Unassembled WGS sequence"/>
</dbReference>
<gene>
    <name evidence="5" type="ORF">BCR34DRAFT_585708</name>
</gene>
<dbReference type="PANTHER" id="PTHR31084">
    <property type="entry name" value="ALPHA-L-FUCOSIDASE 2"/>
    <property type="match status" value="1"/>
</dbReference>